<evidence type="ECO:0000256" key="1">
    <source>
        <dbReference type="SAM" id="SignalP"/>
    </source>
</evidence>
<dbReference type="STRING" id="546364.SAMN04489730_0292"/>
<dbReference type="GO" id="GO:0006516">
    <property type="term" value="P:glycoprotein catabolic process"/>
    <property type="evidence" value="ECO:0007669"/>
    <property type="project" value="TreeGrafter"/>
</dbReference>
<dbReference type="GO" id="GO:0005829">
    <property type="term" value="C:cytosol"/>
    <property type="evidence" value="ECO:0007669"/>
    <property type="project" value="TreeGrafter"/>
</dbReference>
<keyword evidence="5" id="KW-1185">Reference proteome</keyword>
<dbReference type="Gene3D" id="3.30.2080.10">
    <property type="entry name" value="GH92 mannosidase domain"/>
    <property type="match status" value="1"/>
</dbReference>
<feature type="chain" id="PRO_5012905084" evidence="1">
    <location>
        <begin position="23"/>
        <end position="1088"/>
    </location>
</feature>
<dbReference type="InterPro" id="IPR050883">
    <property type="entry name" value="PNGase"/>
</dbReference>
<reference evidence="5" key="1">
    <citation type="submission" date="2016-11" db="EMBL/GenBank/DDBJ databases">
        <authorList>
            <person name="Varghese N."/>
            <person name="Submissions S."/>
        </authorList>
    </citation>
    <scope>NUCLEOTIDE SEQUENCE [LARGE SCALE GENOMIC DNA]</scope>
    <source>
        <strain evidence="5">DSM 44671</strain>
    </source>
</reference>
<evidence type="ECO:0000313" key="4">
    <source>
        <dbReference type="EMBL" id="SFW43330.1"/>
    </source>
</evidence>
<name>A0A1K1P6C0_9PSEU</name>
<dbReference type="Gene3D" id="1.20.1610.10">
    <property type="entry name" value="alpha-1,2-mannosidases domains"/>
    <property type="match status" value="1"/>
</dbReference>
<protein>
    <submittedName>
        <fullName evidence="4">Alpha-1,2-mannosidase, putative</fullName>
    </submittedName>
</protein>
<dbReference type="Pfam" id="PF07971">
    <property type="entry name" value="Glyco_hydro_92"/>
    <property type="match status" value="1"/>
</dbReference>
<dbReference type="RefSeq" id="WP_072474533.1">
    <property type="nucleotide sequence ID" value="NZ_FPJG01000006.1"/>
</dbReference>
<dbReference type="GO" id="GO:0000224">
    <property type="term" value="F:peptide-N4-(N-acetyl-beta-glucosaminyl)asparagine amidase activity"/>
    <property type="evidence" value="ECO:0007669"/>
    <property type="project" value="TreeGrafter"/>
</dbReference>
<dbReference type="SUPFAM" id="SSF48208">
    <property type="entry name" value="Six-hairpin glycosidases"/>
    <property type="match status" value="1"/>
</dbReference>
<dbReference type="AlphaFoldDB" id="A0A1K1P6C0"/>
<dbReference type="PANTHER" id="PTHR12143">
    <property type="entry name" value="PEPTIDE N-GLYCANASE PNGASE -RELATED"/>
    <property type="match status" value="1"/>
</dbReference>
<dbReference type="Proteomes" id="UP000182740">
    <property type="component" value="Unassembled WGS sequence"/>
</dbReference>
<feature type="domain" description="Glycosyl hydrolase family 92" evidence="2">
    <location>
        <begin position="307"/>
        <end position="763"/>
    </location>
</feature>
<dbReference type="NCBIfam" id="TIGR01180">
    <property type="entry name" value="aman2_put"/>
    <property type="match status" value="1"/>
</dbReference>
<dbReference type="OrthoDB" id="9804511at2"/>
<dbReference type="InterPro" id="IPR041371">
    <property type="entry name" value="GH92_N"/>
</dbReference>
<keyword evidence="1" id="KW-0732">Signal</keyword>
<dbReference type="Gene3D" id="2.70.98.10">
    <property type="match status" value="1"/>
</dbReference>
<feature type="signal peptide" evidence="1">
    <location>
        <begin position="1"/>
        <end position="22"/>
    </location>
</feature>
<accession>A0A1K1P6C0</accession>
<dbReference type="Pfam" id="PF17678">
    <property type="entry name" value="Glyco_hydro_92N"/>
    <property type="match status" value="1"/>
</dbReference>
<gene>
    <name evidence="4" type="ORF">SAMN04489730_0292</name>
</gene>
<dbReference type="PANTHER" id="PTHR12143:SF39">
    <property type="entry name" value="SECRETED PROTEIN"/>
    <property type="match status" value="1"/>
</dbReference>
<dbReference type="InterPro" id="IPR005887">
    <property type="entry name" value="GH92_a_mannosidase_put"/>
</dbReference>
<sequence>MRRVVTAALIVPLVTAVAPASADPQQHRDLTAYVNPFAGAKAGDTPETNTYAGDTFPGADVPFGMVQWSPDTPLQPKPPAGQGRYYARDRDGGYAWEENRLRGFSLTHFNGAGCGGAAGDVPFLPFAGDISTSPAVDASKYFPTVSHTSESASPGYYKVTTDSGVTTELTATQHSGLGRFTFPENSPATLLIDVAESAMGSDDAAVTVDPARRTVEGWVSSGHFCRGPNTYKVFFTATFDQPFKTSGTWQNATVTPGGTTARGGNLSKDTWDKQVVTVDGGSGAYLTFDPAKPVQVRVGLSYVDTVGARLNVAAEQHGDTFEGIRNDARRSWDDRLRQITVEGGTDAATRTFYTALYHTLLQPNVFSDVDGRYAGFDKAIHRAKPGHAQYANFSGWDTYRDEVQLLSMLAPHEAADMAQSMLNQADQAGGIWDRWSQNNDFMGVMGGDPYHSIIASTYAFGATDFDAAHALKSMVTGATRVQQAGERALERPGLSDYLALGYHPNNVSDMLEETTADFGIAQLARRLGDDPVYHRFMSRAQNWENVYNPATGYLQTRMRDGQFLSPFDPAQYQEMRYQEGNAAQYTWMVPYDVRGLFDAMGGDDAVKKRLDFFFTKLNSDASSPYAFMSNEPSFEVPWEYAYAGAPSKTQDIVRRSAELLFKPTEDGLPGNDDLGATSAWYVFAALGMYPEAPGRAELVLASPMFPKITLTRATGQRITITAPGASSSVKYVKSLQVNGRPSTKPWLPESFAVNGGRLDFTLGTSPTSWGSGGSDAPPSFRDGEVPVRGRVGPGRILVAPGASPASATVIAEGITGAGTVSWQVKPPAGITVTPSSGTLTVGAHGSATQQVQVTAAAGTPDAYTSVPVTFSGQPLPAYLPVTVGTPGTLHAANTNVGVTDDKLVQYGDFGETDLYPGGFVFSYSAQGFASHGITPGATVTANGQQFRWPSSPTGSPDNVIAAGQTLAVSAPAGATKLSFLGAATGADAKGTVTVTYTDGSTQHGSLGLSEWLLKGGAETPQFGNTVVAKVPYVNSAFPRYMFRLQRPYTSYLFATAPIALDPAKQVRSITLPMSTGSGAAHVFTYAVS</sequence>
<dbReference type="GO" id="GO:0030246">
    <property type="term" value="F:carbohydrate binding"/>
    <property type="evidence" value="ECO:0007669"/>
    <property type="project" value="InterPro"/>
</dbReference>
<dbReference type="InterPro" id="IPR012939">
    <property type="entry name" value="Glyco_hydro_92"/>
</dbReference>
<organism evidence="4 5">
    <name type="scientific">Amycolatopsis australiensis</name>
    <dbReference type="NCBI Taxonomy" id="546364"/>
    <lineage>
        <taxon>Bacteria</taxon>
        <taxon>Bacillati</taxon>
        <taxon>Actinomycetota</taxon>
        <taxon>Actinomycetes</taxon>
        <taxon>Pseudonocardiales</taxon>
        <taxon>Pseudonocardiaceae</taxon>
        <taxon>Amycolatopsis</taxon>
    </lineage>
</organism>
<dbReference type="Gene3D" id="1.20.1050.60">
    <property type="entry name" value="alpha-1,2-mannosidase"/>
    <property type="match status" value="1"/>
</dbReference>
<dbReference type="FunFam" id="3.30.2080.10:FF:000001">
    <property type="entry name" value="Alpha-1,2-mannosidase subfamily"/>
    <property type="match status" value="1"/>
</dbReference>
<feature type="domain" description="Glycosyl hydrolase family 92 N-terminal" evidence="3">
    <location>
        <begin position="33"/>
        <end position="301"/>
    </location>
</feature>
<evidence type="ECO:0000259" key="2">
    <source>
        <dbReference type="Pfam" id="PF07971"/>
    </source>
</evidence>
<evidence type="ECO:0000259" key="3">
    <source>
        <dbReference type="Pfam" id="PF17678"/>
    </source>
</evidence>
<proteinExistence type="predicted"/>
<dbReference type="GO" id="GO:0005975">
    <property type="term" value="P:carbohydrate metabolic process"/>
    <property type="evidence" value="ECO:0007669"/>
    <property type="project" value="InterPro"/>
</dbReference>
<evidence type="ECO:0000313" key="5">
    <source>
        <dbReference type="Proteomes" id="UP000182740"/>
    </source>
</evidence>
<dbReference type="EMBL" id="FPJG01000006">
    <property type="protein sequence ID" value="SFW43330.1"/>
    <property type="molecule type" value="Genomic_DNA"/>
</dbReference>
<dbReference type="InterPro" id="IPR008928">
    <property type="entry name" value="6-hairpin_glycosidase_sf"/>
</dbReference>
<dbReference type="InterPro" id="IPR014718">
    <property type="entry name" value="GH-type_carb-bd"/>
</dbReference>